<keyword evidence="4" id="KW-0808">Transferase</keyword>
<proteinExistence type="inferred from homology"/>
<dbReference type="EMBL" id="BMAT01000755">
    <property type="protein sequence ID" value="GFR72600.1"/>
    <property type="molecule type" value="Genomic_DNA"/>
</dbReference>
<dbReference type="PANTHER" id="PTHR11214">
    <property type="entry name" value="BETA-1,3-N-ACETYLGLUCOSAMINYLTRANSFERASE"/>
    <property type="match status" value="1"/>
</dbReference>
<keyword evidence="12" id="KW-1185">Reference proteome</keyword>
<evidence type="ECO:0000256" key="4">
    <source>
        <dbReference type="ARBA" id="ARBA00022679"/>
    </source>
</evidence>
<evidence type="ECO:0000256" key="6">
    <source>
        <dbReference type="ARBA" id="ARBA00022968"/>
    </source>
</evidence>
<organism evidence="11 12">
    <name type="scientific">Elysia marginata</name>
    <dbReference type="NCBI Taxonomy" id="1093978"/>
    <lineage>
        <taxon>Eukaryota</taxon>
        <taxon>Metazoa</taxon>
        <taxon>Spiralia</taxon>
        <taxon>Lophotrochozoa</taxon>
        <taxon>Mollusca</taxon>
        <taxon>Gastropoda</taxon>
        <taxon>Heterobranchia</taxon>
        <taxon>Euthyneura</taxon>
        <taxon>Panpulmonata</taxon>
        <taxon>Sacoglossa</taxon>
        <taxon>Placobranchoidea</taxon>
        <taxon>Plakobranchidae</taxon>
        <taxon>Elysia</taxon>
    </lineage>
</organism>
<keyword evidence="3 10" id="KW-0328">Glycosyltransferase</keyword>
<keyword evidence="5" id="KW-0812">Transmembrane</keyword>
<name>A0AAV4FIA7_9GAST</name>
<protein>
    <recommendedName>
        <fullName evidence="10">Hexosyltransferase</fullName>
        <ecNumber evidence="10">2.4.1.-</ecNumber>
    </recommendedName>
</protein>
<dbReference type="EC" id="2.4.1.-" evidence="10"/>
<keyword evidence="9" id="KW-0472">Membrane</keyword>
<evidence type="ECO:0000256" key="8">
    <source>
        <dbReference type="ARBA" id="ARBA00023034"/>
    </source>
</evidence>
<dbReference type="GO" id="GO:0006493">
    <property type="term" value="P:protein O-linked glycosylation"/>
    <property type="evidence" value="ECO:0007669"/>
    <property type="project" value="TreeGrafter"/>
</dbReference>
<evidence type="ECO:0000313" key="11">
    <source>
        <dbReference type="EMBL" id="GFR72600.1"/>
    </source>
</evidence>
<evidence type="ECO:0000256" key="1">
    <source>
        <dbReference type="ARBA" id="ARBA00004323"/>
    </source>
</evidence>
<evidence type="ECO:0000256" key="2">
    <source>
        <dbReference type="ARBA" id="ARBA00008661"/>
    </source>
</evidence>
<evidence type="ECO:0000313" key="12">
    <source>
        <dbReference type="Proteomes" id="UP000762676"/>
    </source>
</evidence>
<comment type="similarity">
    <text evidence="2 10">Belongs to the glycosyltransferase 31 family.</text>
</comment>
<evidence type="ECO:0000256" key="10">
    <source>
        <dbReference type="RuleBase" id="RU363063"/>
    </source>
</evidence>
<dbReference type="Gene3D" id="3.90.550.50">
    <property type="match status" value="1"/>
</dbReference>
<evidence type="ECO:0000256" key="3">
    <source>
        <dbReference type="ARBA" id="ARBA00022676"/>
    </source>
</evidence>
<dbReference type="Proteomes" id="UP000762676">
    <property type="component" value="Unassembled WGS sequence"/>
</dbReference>
<gene>
    <name evidence="11" type="ORF">ElyMa_000383800</name>
</gene>
<keyword evidence="7" id="KW-1133">Transmembrane helix</keyword>
<reference evidence="11 12" key="1">
    <citation type="journal article" date="2021" name="Elife">
        <title>Chloroplast acquisition without the gene transfer in kleptoplastic sea slugs, Plakobranchus ocellatus.</title>
        <authorList>
            <person name="Maeda T."/>
            <person name="Takahashi S."/>
            <person name="Yoshida T."/>
            <person name="Shimamura S."/>
            <person name="Takaki Y."/>
            <person name="Nagai Y."/>
            <person name="Toyoda A."/>
            <person name="Suzuki Y."/>
            <person name="Arimoto A."/>
            <person name="Ishii H."/>
            <person name="Satoh N."/>
            <person name="Nishiyama T."/>
            <person name="Hasebe M."/>
            <person name="Maruyama T."/>
            <person name="Minagawa J."/>
            <person name="Obokata J."/>
            <person name="Shigenobu S."/>
        </authorList>
    </citation>
    <scope>NUCLEOTIDE SEQUENCE [LARGE SCALE GENOMIC DNA]</scope>
</reference>
<dbReference type="AlphaFoldDB" id="A0AAV4FIA7"/>
<evidence type="ECO:0000256" key="9">
    <source>
        <dbReference type="ARBA" id="ARBA00023136"/>
    </source>
</evidence>
<dbReference type="Pfam" id="PF01762">
    <property type="entry name" value="Galactosyl_T"/>
    <property type="match status" value="1"/>
</dbReference>
<evidence type="ECO:0000256" key="5">
    <source>
        <dbReference type="ARBA" id="ARBA00022692"/>
    </source>
</evidence>
<sequence length="229" mass="26252">MFKPRSTRQQSVVDNYLVSPWAVCAPDTRCPYLLAVQLSVAGDVERRQAVRSTWGSVAKTQAWPHANINGGVQLLFVLARPHTTTPVSHTPKHWASLNPDQQWSLVRTESDLHGDLLYLDMLDSYFNLTLKLMSAFQWVRDHCDSVKFVLKVDTDTFVNVPLLLDLLILNEHRLQYSVTGYVYSQERTVHRRGKWAVNQTRYPPPIYPVYASGTSYIFASDLLQFFSSY</sequence>
<accession>A0AAV4FIA7</accession>
<comment type="subcellular location">
    <subcellularLocation>
        <location evidence="1 10">Golgi apparatus membrane</location>
        <topology evidence="1 10">Single-pass type II membrane protein</topology>
    </subcellularLocation>
</comment>
<dbReference type="GO" id="GO:0016758">
    <property type="term" value="F:hexosyltransferase activity"/>
    <property type="evidence" value="ECO:0007669"/>
    <property type="project" value="InterPro"/>
</dbReference>
<dbReference type="PANTHER" id="PTHR11214:SF3">
    <property type="entry name" value="BETA-1,3-GALACTOSYLTRANSFERASE 6"/>
    <property type="match status" value="1"/>
</dbReference>
<keyword evidence="6" id="KW-0735">Signal-anchor</keyword>
<dbReference type="InterPro" id="IPR002659">
    <property type="entry name" value="Glyco_trans_31"/>
</dbReference>
<dbReference type="GO" id="GO:0000139">
    <property type="term" value="C:Golgi membrane"/>
    <property type="evidence" value="ECO:0007669"/>
    <property type="project" value="UniProtKB-SubCell"/>
</dbReference>
<keyword evidence="8 10" id="KW-0333">Golgi apparatus</keyword>
<evidence type="ECO:0000256" key="7">
    <source>
        <dbReference type="ARBA" id="ARBA00022989"/>
    </source>
</evidence>
<comment type="caution">
    <text evidence="11">The sequence shown here is derived from an EMBL/GenBank/DDBJ whole genome shotgun (WGS) entry which is preliminary data.</text>
</comment>